<proteinExistence type="predicted"/>
<evidence type="ECO:0000313" key="2">
    <source>
        <dbReference type="EnsemblPlants" id="QL02p079362:mrna"/>
    </source>
</evidence>
<feature type="domain" description="Zinc knuckle CX2CX4HX4C" evidence="1">
    <location>
        <begin position="147"/>
        <end position="194"/>
    </location>
</feature>
<dbReference type="Gramene" id="QL02p079362:mrna">
    <property type="protein sequence ID" value="QL02p079362:mrna"/>
    <property type="gene ID" value="QL02p079362"/>
</dbReference>
<dbReference type="InParanoid" id="A0A7N2L0L0"/>
<reference evidence="2" key="2">
    <citation type="submission" date="2021-01" db="UniProtKB">
        <authorList>
            <consortium name="EnsemblPlants"/>
        </authorList>
    </citation>
    <scope>IDENTIFICATION</scope>
</reference>
<dbReference type="Pfam" id="PF14392">
    <property type="entry name" value="zf-CCHC_4"/>
    <property type="match status" value="1"/>
</dbReference>
<keyword evidence="3" id="KW-1185">Reference proteome</keyword>
<reference evidence="3" key="1">
    <citation type="journal article" date="2016" name="G3 (Bethesda)">
        <title>First Draft Assembly and Annotation of the Genome of a California Endemic Oak Quercus lobata Nee (Fagaceae).</title>
        <authorList>
            <person name="Sork V.L."/>
            <person name="Fitz-Gibbon S.T."/>
            <person name="Puiu D."/>
            <person name="Crepeau M."/>
            <person name="Gugger P.F."/>
            <person name="Sherman R."/>
            <person name="Stevens K."/>
            <person name="Langley C.H."/>
            <person name="Pellegrini M."/>
            <person name="Salzberg S.L."/>
        </authorList>
    </citation>
    <scope>NUCLEOTIDE SEQUENCE [LARGE SCALE GENOMIC DNA]</scope>
    <source>
        <strain evidence="3">cv. SW786</strain>
    </source>
</reference>
<name>A0A7N2L0L0_QUELO</name>
<dbReference type="InterPro" id="IPR025836">
    <property type="entry name" value="Zn_knuckle_CX2CX4HX4C"/>
</dbReference>
<evidence type="ECO:0000259" key="1">
    <source>
        <dbReference type="Pfam" id="PF14392"/>
    </source>
</evidence>
<dbReference type="PANTHER" id="PTHR31286">
    <property type="entry name" value="GLYCINE-RICH CELL WALL STRUCTURAL PROTEIN 1.8-LIKE"/>
    <property type="match status" value="1"/>
</dbReference>
<evidence type="ECO:0000313" key="3">
    <source>
        <dbReference type="Proteomes" id="UP000594261"/>
    </source>
</evidence>
<organism evidence="2 3">
    <name type="scientific">Quercus lobata</name>
    <name type="common">Valley oak</name>
    <dbReference type="NCBI Taxonomy" id="97700"/>
    <lineage>
        <taxon>Eukaryota</taxon>
        <taxon>Viridiplantae</taxon>
        <taxon>Streptophyta</taxon>
        <taxon>Embryophyta</taxon>
        <taxon>Tracheophyta</taxon>
        <taxon>Spermatophyta</taxon>
        <taxon>Magnoliopsida</taxon>
        <taxon>eudicotyledons</taxon>
        <taxon>Gunneridae</taxon>
        <taxon>Pentapetalae</taxon>
        <taxon>rosids</taxon>
        <taxon>fabids</taxon>
        <taxon>Fagales</taxon>
        <taxon>Fagaceae</taxon>
        <taxon>Quercus</taxon>
    </lineage>
</organism>
<dbReference type="AlphaFoldDB" id="A0A7N2L0L0"/>
<protein>
    <recommendedName>
        <fullName evidence="1">Zinc knuckle CX2CX4HX4C domain-containing protein</fullName>
    </recommendedName>
</protein>
<dbReference type="OMA" id="MIVEMQG"/>
<dbReference type="InterPro" id="IPR040256">
    <property type="entry name" value="At4g02000-like"/>
</dbReference>
<dbReference type="EnsemblPlants" id="QL02p079362:mrna">
    <property type="protein sequence ID" value="QL02p079362:mrna"/>
    <property type="gene ID" value="QL02p079362"/>
</dbReference>
<dbReference type="PANTHER" id="PTHR31286:SF167">
    <property type="entry name" value="OS09G0268800 PROTEIN"/>
    <property type="match status" value="1"/>
</dbReference>
<sequence length="238" mass="27510">MEDLNQQWKKTSLSKVKGTKCDLSKVKKAMEFVFAAKFFTRRTLNIEAIARTFKPIWCPKRNFEVSIARDSILLIDFELEVDAEKVLQVKELSFNRTSFWVQIHNFPFSLMTVEAAISLGATLGTVSRPKDGAEMKGGNFMRVKVVVDVTKPLNRGKMITWDQGRKGWVSFMYERLPNICYWCGHLTHDDKECDVWLNNKGTLLREEQQFGPWLRAPQFSPTRKMIVEMQGFESLGTN</sequence>
<accession>A0A7N2L0L0</accession>
<dbReference type="Proteomes" id="UP000594261">
    <property type="component" value="Chromosome 2"/>
</dbReference>